<sequence length="239" mass="25273">MARPNRSILFVVVLMEGNARGTAHSASSYFRVISNHSRSRSECRSPVPSVAVMNRRMLAAAAVLAVPLSFGLPLPAAVGDSAEREDSATASAVRAVTDPALDPAAQVRAVPRTLGYTAAPGPGYALAPHGDCSSVVRLPADFDAPCKAHDLGYDLLRHADATGRPLGGWARHRIDDAFADRLAAACAARPVSQRRHCTEVAGLTVMAVRANTWRQHDGPPRAESVREIVTGWLTGGGRL</sequence>
<dbReference type="InterPro" id="IPR036444">
    <property type="entry name" value="PLipase_A2_dom_sf"/>
</dbReference>
<evidence type="ECO:0000313" key="1">
    <source>
        <dbReference type="EMBL" id="TWS28650.1"/>
    </source>
</evidence>
<dbReference type="Proteomes" id="UP000319375">
    <property type="component" value="Unassembled WGS sequence"/>
</dbReference>
<dbReference type="SUPFAM" id="SSF48619">
    <property type="entry name" value="Phospholipase A2, PLA2"/>
    <property type="match status" value="1"/>
</dbReference>
<dbReference type="AlphaFoldDB" id="A0A5C5S1R6"/>
<proteinExistence type="predicted"/>
<protein>
    <recommendedName>
        <fullName evidence="3">Phospholipase</fullName>
    </recommendedName>
</protein>
<keyword evidence="2" id="KW-1185">Reference proteome</keyword>
<dbReference type="GO" id="GO:0006644">
    <property type="term" value="P:phospholipid metabolic process"/>
    <property type="evidence" value="ECO:0007669"/>
    <property type="project" value="InterPro"/>
</dbReference>
<comment type="caution">
    <text evidence="1">The sequence shown here is derived from an EMBL/GenBank/DDBJ whole genome shotgun (WGS) entry which is preliminary data.</text>
</comment>
<dbReference type="GO" id="GO:0050482">
    <property type="term" value="P:arachidonate secretion"/>
    <property type="evidence" value="ECO:0007669"/>
    <property type="project" value="InterPro"/>
</dbReference>
<name>A0A5C5S1R6_9ACTN</name>
<dbReference type="Gene3D" id="1.20.90.10">
    <property type="entry name" value="Phospholipase A2 domain"/>
    <property type="match status" value="1"/>
</dbReference>
<accession>A0A5C5S1R6</accession>
<reference evidence="1 2" key="1">
    <citation type="submission" date="2019-06" db="EMBL/GenBank/DDBJ databases">
        <title>Tsukamurella conjunctivitidis sp. nov., Tsukamurella assacharolytica sp. nov. and Tsukamurella sputae sp. nov. isolated from patients with conjunctivitis, bacteraemia (lymphoma) and respiratory infection (sputum) in Hong Kong.</title>
        <authorList>
            <person name="Teng J.L.L."/>
            <person name="Lee H.H."/>
            <person name="Fong J.Y.H."/>
            <person name="Fok K.M.N."/>
            <person name="Lau S.K.P."/>
            <person name="Woo P.C.Y."/>
        </authorList>
    </citation>
    <scope>NUCLEOTIDE SEQUENCE [LARGE SCALE GENOMIC DNA]</scope>
    <source>
        <strain evidence="1 2">HKU72</strain>
    </source>
</reference>
<evidence type="ECO:0000313" key="2">
    <source>
        <dbReference type="Proteomes" id="UP000319375"/>
    </source>
</evidence>
<organism evidence="1 2">
    <name type="scientific">Tsukamurella conjunctivitidis</name>
    <dbReference type="NCBI Taxonomy" id="2592068"/>
    <lineage>
        <taxon>Bacteria</taxon>
        <taxon>Bacillati</taxon>
        <taxon>Actinomycetota</taxon>
        <taxon>Actinomycetes</taxon>
        <taxon>Mycobacteriales</taxon>
        <taxon>Tsukamurellaceae</taxon>
        <taxon>Tsukamurella</taxon>
    </lineage>
</organism>
<gene>
    <name evidence="1" type="ORF">FK530_13670</name>
</gene>
<evidence type="ECO:0008006" key="3">
    <source>
        <dbReference type="Google" id="ProtNLM"/>
    </source>
</evidence>
<dbReference type="EMBL" id="VIGX01000006">
    <property type="protein sequence ID" value="TWS28650.1"/>
    <property type="molecule type" value="Genomic_DNA"/>
</dbReference>
<dbReference type="GO" id="GO:0004623">
    <property type="term" value="F:phospholipase A2 activity"/>
    <property type="evidence" value="ECO:0007669"/>
    <property type="project" value="InterPro"/>
</dbReference>